<dbReference type="InterPro" id="IPR008160">
    <property type="entry name" value="Collagen"/>
</dbReference>
<dbReference type="Gene3D" id="2.60.120.40">
    <property type="match status" value="1"/>
</dbReference>
<feature type="domain" description="Peptidase G2 IMC autoproteolytic cleavage" evidence="2">
    <location>
        <begin position="331"/>
        <end position="513"/>
    </location>
</feature>
<dbReference type="Pfam" id="PF11962">
    <property type="entry name" value="Peptidase_G2"/>
    <property type="match status" value="1"/>
</dbReference>
<dbReference type="PANTHER" id="PTHR24023:SF1095">
    <property type="entry name" value="EGF-LIKE DOMAIN-CONTAINING PROTEIN"/>
    <property type="match status" value="1"/>
</dbReference>
<proteinExistence type="predicted"/>
<protein>
    <recommendedName>
        <fullName evidence="2">Peptidase G2 IMC autoproteolytic cleavage domain-containing protein</fullName>
    </recommendedName>
</protein>
<sequence length="529" mass="55320">MSNSSLQIDLNLAATVAAGTNVLFDTVVYSSGSIIYNSDTGEVTFSEAGRYVINWWVATQTSQSINGTAFALISSQGDNIGGDPLIKTGEVFGIGIVDVTTAPVTLALVNVSTTTIYFSLYAQLKGVLVIVEDDISQVGPTGPIGPAGPTGPIGPAGPTGPIGPAGPTGPIGPAGPTGPIGPAGPTGPIGLIGPTGDTGPSGTPAALTNLVDGNQIGAVRGVGTKNDYDMGGYAFAEGWQTAARAGYSHAEGYLSETYQYCSHAEGHETKASGHGSHAEGVNTEASGDESHAEGFYTSTNQREGSHIMGLFGEADNIYSWFLANGINPDAKSLAAKILYDGNAYIDVAWNAGGADYGELFETADGKTIEPGYFVTFDGAGQKIRKTADSDSYVLGVVTGTSGIVGDTGELRWKGKYLTDEWGRIQYHEVTVPGIKDDKGNVLLPEHVEIQPILNPQWDNTRTYIPRLKRPEWVIVGLLGKLRVRDDGTCIPGGYCRPSDNGIASASESGYRVLERLSENRILILYAKSS</sequence>
<dbReference type="InterPro" id="IPR021865">
    <property type="entry name" value="Peptidase_G2"/>
</dbReference>
<feature type="region of interest" description="Disordered" evidence="1">
    <location>
        <begin position="141"/>
        <end position="206"/>
    </location>
</feature>
<dbReference type="Pfam" id="PF01391">
    <property type="entry name" value="Collagen"/>
    <property type="match status" value="1"/>
</dbReference>
<reference evidence="3 4" key="1">
    <citation type="journal article" date="2024" name="Int. J. Syst. Evol. Microbiol.">
        <title>Lacrimispora brassicae sp. nov. isolated from fermented cabbage, and proposal of Clostridium indicum Gundawar et al. 2019 and Clostridium methoxybenzovorans Mechichi et al. 1999 as heterotypic synonyms of Lacrimispora amygdalina (Parshina et al. 2003) Haas and Blanchard 2020 and Lacrimispora indolis (McClung and McCoy 1957) Haas and Blanchard 2020, respectively.</title>
        <authorList>
            <person name="Kobayashi H."/>
            <person name="Tanizawa Y."/>
            <person name="Sakamoto M."/>
            <person name="Ohkuma M."/>
            <person name="Tohno M."/>
        </authorList>
    </citation>
    <scope>NUCLEOTIDE SEQUENCE [LARGE SCALE GENOMIC DNA]</scope>
    <source>
        <strain evidence="3 4">DSM 12857</strain>
    </source>
</reference>
<dbReference type="Gene3D" id="2.150.10.10">
    <property type="entry name" value="Serralysin-like metalloprotease, C-terminal"/>
    <property type="match status" value="1"/>
</dbReference>
<dbReference type="Gene3D" id="4.10.80.40">
    <property type="entry name" value="succinate dehydrogenase protein domain"/>
    <property type="match status" value="1"/>
</dbReference>
<dbReference type="RefSeq" id="WP_346065395.1">
    <property type="nucleotide sequence ID" value="NZ_BRPJ01000040.1"/>
</dbReference>
<evidence type="ECO:0000313" key="3">
    <source>
        <dbReference type="EMBL" id="GLB30618.1"/>
    </source>
</evidence>
<dbReference type="EMBL" id="BRPJ01000040">
    <property type="protein sequence ID" value="GLB30618.1"/>
    <property type="molecule type" value="Genomic_DNA"/>
</dbReference>
<dbReference type="InterPro" id="IPR050149">
    <property type="entry name" value="Collagen_superfamily"/>
</dbReference>
<gene>
    <name evidence="3" type="ORF">LAD12857_25410</name>
</gene>
<comment type="caution">
    <text evidence="3">The sequence shown here is derived from an EMBL/GenBank/DDBJ whole genome shotgun (WGS) entry which is preliminary data.</text>
</comment>
<dbReference type="SUPFAM" id="SSF101967">
    <property type="entry name" value="Adhesin YadA, collagen-binding domain"/>
    <property type="match status" value="1"/>
</dbReference>
<dbReference type="Gene3D" id="2.40.300.10">
    <property type="entry name" value="Head decoration protein D"/>
    <property type="match status" value="1"/>
</dbReference>
<dbReference type="Proteomes" id="UP001419084">
    <property type="component" value="Unassembled WGS sequence"/>
</dbReference>
<keyword evidence="4" id="KW-1185">Reference proteome</keyword>
<evidence type="ECO:0000256" key="1">
    <source>
        <dbReference type="SAM" id="MobiDB-lite"/>
    </source>
</evidence>
<dbReference type="InterPro" id="IPR011049">
    <property type="entry name" value="Serralysin-like_metalloprot_C"/>
</dbReference>
<organism evidence="3 4">
    <name type="scientific">Lacrimispora amygdalina</name>
    <dbReference type="NCBI Taxonomy" id="253257"/>
    <lineage>
        <taxon>Bacteria</taxon>
        <taxon>Bacillati</taxon>
        <taxon>Bacillota</taxon>
        <taxon>Clostridia</taxon>
        <taxon>Lachnospirales</taxon>
        <taxon>Lachnospiraceae</taxon>
        <taxon>Lacrimispora</taxon>
    </lineage>
</organism>
<feature type="compositionally biased region" description="Low complexity" evidence="1">
    <location>
        <begin position="186"/>
        <end position="204"/>
    </location>
</feature>
<dbReference type="PANTHER" id="PTHR24023">
    <property type="entry name" value="COLLAGEN ALPHA"/>
    <property type="match status" value="1"/>
</dbReference>
<evidence type="ECO:0000313" key="4">
    <source>
        <dbReference type="Proteomes" id="UP001419084"/>
    </source>
</evidence>
<accession>A0ABQ5M6P2</accession>
<evidence type="ECO:0000259" key="2">
    <source>
        <dbReference type="Pfam" id="PF11962"/>
    </source>
</evidence>
<name>A0ABQ5M6P2_9FIRM</name>
<dbReference type="InterPro" id="IPR008983">
    <property type="entry name" value="Tumour_necrosis_fac-like_dom"/>
</dbReference>
<feature type="region of interest" description="Disordered" evidence="1">
    <location>
        <begin position="267"/>
        <end position="292"/>
    </location>
</feature>